<organism evidence="1 2">
    <name type="scientific">Streptomyces roseolus</name>
    <dbReference type="NCBI Taxonomy" id="67358"/>
    <lineage>
        <taxon>Bacteria</taxon>
        <taxon>Bacillati</taxon>
        <taxon>Actinomycetota</taxon>
        <taxon>Actinomycetes</taxon>
        <taxon>Kitasatosporales</taxon>
        <taxon>Streptomycetaceae</taxon>
        <taxon>Streptomyces</taxon>
    </lineage>
</organism>
<dbReference type="EMBL" id="JAWJZF010000218">
    <property type="protein sequence ID" value="MDX2291414.1"/>
    <property type="molecule type" value="Genomic_DNA"/>
</dbReference>
<evidence type="ECO:0000313" key="2">
    <source>
        <dbReference type="Proteomes" id="UP001278571"/>
    </source>
</evidence>
<comment type="caution">
    <text evidence="1">The sequence shown here is derived from an EMBL/GenBank/DDBJ whole genome shotgun (WGS) entry which is preliminary data.</text>
</comment>
<proteinExistence type="predicted"/>
<name>A0ABU4K0Y0_9ACTN</name>
<feature type="non-terminal residue" evidence="1">
    <location>
        <position position="109"/>
    </location>
</feature>
<feature type="non-terminal residue" evidence="1">
    <location>
        <position position="1"/>
    </location>
</feature>
<dbReference type="RefSeq" id="WP_319007979.1">
    <property type="nucleotide sequence ID" value="NZ_JAWJZF010000218.1"/>
</dbReference>
<dbReference type="Proteomes" id="UP001278571">
    <property type="component" value="Unassembled WGS sequence"/>
</dbReference>
<sequence>TDPGHALNRFVPAQAFGAGVDGVPYPAVARIYTPANVAKMLGAGFGTVSYRLYTELSVQDWHWNPAGGFSETAKQGYWTSSATPGAATLHTFGYRLPRRGFTHDQGNDD</sequence>
<keyword evidence="2" id="KW-1185">Reference proteome</keyword>
<accession>A0ABU4K0Y0</accession>
<evidence type="ECO:0000313" key="1">
    <source>
        <dbReference type="EMBL" id="MDX2291414.1"/>
    </source>
</evidence>
<protein>
    <submittedName>
        <fullName evidence="1">Uncharacterized protein</fullName>
    </submittedName>
</protein>
<gene>
    <name evidence="1" type="ORF">R2363_04410</name>
</gene>
<reference evidence="1 2" key="1">
    <citation type="submission" date="2023-10" db="EMBL/GenBank/DDBJ databases">
        <authorList>
            <person name="Wang X.X."/>
        </authorList>
    </citation>
    <scope>NUCLEOTIDE SEQUENCE [LARGE SCALE GENOMIC DNA]</scope>
    <source>
        <strain evidence="1 2">NBRC 12816</strain>
    </source>
</reference>